<gene>
    <name evidence="2" type="ORF">BOLC3T15808H</name>
</gene>
<evidence type="ECO:0000313" key="2">
    <source>
        <dbReference type="EMBL" id="VDC91375.1"/>
    </source>
</evidence>
<sequence>MELLVLQVRPLLLLTTQENRGRFATCSHKRKQATPPSKEAQWSFVVSYHNQFSLLLFLEFGMMLLFSLVCAARLV</sequence>
<proteinExistence type="predicted"/>
<accession>A0A3P6ANM5</accession>
<keyword evidence="1" id="KW-0812">Transmembrane</keyword>
<evidence type="ECO:0000256" key="1">
    <source>
        <dbReference type="SAM" id="Phobius"/>
    </source>
</evidence>
<dbReference type="EMBL" id="LR031872">
    <property type="protein sequence ID" value="VDC91375.1"/>
    <property type="molecule type" value="Genomic_DNA"/>
</dbReference>
<dbReference type="AlphaFoldDB" id="A0A3P6ANM5"/>
<keyword evidence="1" id="KW-0472">Membrane</keyword>
<reference evidence="2" key="1">
    <citation type="submission" date="2018-11" db="EMBL/GenBank/DDBJ databases">
        <authorList>
            <consortium name="Genoscope - CEA"/>
            <person name="William W."/>
        </authorList>
    </citation>
    <scope>NUCLEOTIDE SEQUENCE</scope>
</reference>
<organism evidence="2">
    <name type="scientific">Brassica oleracea</name>
    <name type="common">Wild cabbage</name>
    <dbReference type="NCBI Taxonomy" id="3712"/>
    <lineage>
        <taxon>Eukaryota</taxon>
        <taxon>Viridiplantae</taxon>
        <taxon>Streptophyta</taxon>
        <taxon>Embryophyta</taxon>
        <taxon>Tracheophyta</taxon>
        <taxon>Spermatophyta</taxon>
        <taxon>Magnoliopsida</taxon>
        <taxon>eudicotyledons</taxon>
        <taxon>Gunneridae</taxon>
        <taxon>Pentapetalae</taxon>
        <taxon>rosids</taxon>
        <taxon>malvids</taxon>
        <taxon>Brassicales</taxon>
        <taxon>Brassicaceae</taxon>
        <taxon>Brassiceae</taxon>
        <taxon>Brassica</taxon>
    </lineage>
</organism>
<keyword evidence="1" id="KW-1133">Transmembrane helix</keyword>
<protein>
    <submittedName>
        <fullName evidence="2">Uncharacterized protein</fullName>
    </submittedName>
</protein>
<name>A0A3P6ANM5_BRAOL</name>
<feature type="transmembrane region" description="Helical" evidence="1">
    <location>
        <begin position="52"/>
        <end position="74"/>
    </location>
</feature>